<gene>
    <name evidence="4" type="ORF">E0H58_31300</name>
    <name evidence="5" type="ORF">E0H92_36000</name>
</gene>
<keyword evidence="2" id="KW-0560">Oxidoreductase</keyword>
<dbReference type="Pfam" id="PF00881">
    <property type="entry name" value="Nitroreductase"/>
    <property type="match status" value="1"/>
</dbReference>
<sequence length="218" mass="24128">MFGVTYSLDLNPDELLTTTRTVRKRLDLERPVPMELIRECIEIALQGPSGSNRQTWHWLVITDAAKRAAVGEYYRRSVESYLAGPGAAGKLHADDPERGPVQRRVGDSVAYLGERMGQVPVLVIPCLQVRNLPAGNQAGLWGSILPSAWSYMLAARARGLGTAWTTLHLSYEQEVSELLGLPEDIRQTVLIPTAYSIGTNFKPAPRQPLDDVLHIDGW</sequence>
<dbReference type="EMBL" id="SJJY01000008">
    <property type="protein sequence ID" value="TCC19399.1"/>
    <property type="molecule type" value="Genomic_DNA"/>
</dbReference>
<evidence type="ECO:0000313" key="4">
    <source>
        <dbReference type="EMBL" id="TCC19399.1"/>
    </source>
</evidence>
<keyword evidence="6" id="KW-1185">Reference proteome</keyword>
<evidence type="ECO:0000313" key="5">
    <source>
        <dbReference type="EMBL" id="TCC31917.1"/>
    </source>
</evidence>
<dbReference type="InterPro" id="IPR029479">
    <property type="entry name" value="Nitroreductase"/>
</dbReference>
<accession>A0A4R0IH41</accession>
<evidence type="ECO:0000313" key="6">
    <source>
        <dbReference type="Proteomes" id="UP000292385"/>
    </source>
</evidence>
<proteinExistence type="inferred from homology"/>
<dbReference type="Gene3D" id="3.40.109.10">
    <property type="entry name" value="NADH Oxidase"/>
    <property type="match status" value="1"/>
</dbReference>
<name>A0A4R0IH41_9ACTN</name>
<comment type="caution">
    <text evidence="5">The sequence shown here is derived from an EMBL/GenBank/DDBJ whole genome shotgun (WGS) entry which is preliminary data.</text>
</comment>
<reference evidence="6 7" key="1">
    <citation type="submission" date="2019-02" db="EMBL/GenBank/DDBJ databases">
        <title>Kribbella capetownensis sp. nov. and Kribbella speibonae sp. nov., isolated from soil.</title>
        <authorList>
            <person name="Curtis S.M."/>
            <person name="Norton I."/>
            <person name="Everest G.J."/>
            <person name="Meyers P.R."/>
        </authorList>
    </citation>
    <scope>NUCLEOTIDE SEQUENCE [LARGE SCALE GENOMIC DNA]</scope>
    <source>
        <strain evidence="4 6">SK5</strain>
        <strain evidence="5 7">YM55</strain>
    </source>
</reference>
<dbReference type="PANTHER" id="PTHR43673:SF10">
    <property type="entry name" value="NADH DEHYDROGENASE_NAD(P)H NITROREDUCTASE XCC3605-RELATED"/>
    <property type="match status" value="1"/>
</dbReference>
<dbReference type="GO" id="GO:0016491">
    <property type="term" value="F:oxidoreductase activity"/>
    <property type="evidence" value="ECO:0007669"/>
    <property type="project" value="UniProtKB-KW"/>
</dbReference>
<dbReference type="Proteomes" id="UP000292385">
    <property type="component" value="Unassembled WGS sequence"/>
</dbReference>
<evidence type="ECO:0000256" key="2">
    <source>
        <dbReference type="ARBA" id="ARBA00023002"/>
    </source>
</evidence>
<protein>
    <submittedName>
        <fullName evidence="5">Nitroreductase family protein</fullName>
    </submittedName>
</protein>
<evidence type="ECO:0000259" key="3">
    <source>
        <dbReference type="Pfam" id="PF00881"/>
    </source>
</evidence>
<dbReference type="InterPro" id="IPR000415">
    <property type="entry name" value="Nitroreductase-like"/>
</dbReference>
<evidence type="ECO:0000313" key="7">
    <source>
        <dbReference type="Proteomes" id="UP000294225"/>
    </source>
</evidence>
<comment type="similarity">
    <text evidence="1">Belongs to the nitroreductase family.</text>
</comment>
<dbReference type="Proteomes" id="UP000294225">
    <property type="component" value="Unassembled WGS sequence"/>
</dbReference>
<dbReference type="PANTHER" id="PTHR43673">
    <property type="entry name" value="NAD(P)H NITROREDUCTASE YDGI-RELATED"/>
    <property type="match status" value="1"/>
</dbReference>
<dbReference type="EMBL" id="SJKC01000006">
    <property type="protein sequence ID" value="TCC31917.1"/>
    <property type="molecule type" value="Genomic_DNA"/>
</dbReference>
<evidence type="ECO:0000256" key="1">
    <source>
        <dbReference type="ARBA" id="ARBA00007118"/>
    </source>
</evidence>
<dbReference type="AlphaFoldDB" id="A0A4R0IH41"/>
<organism evidence="5 7">
    <name type="scientific">Kribbella speibonae</name>
    <dbReference type="NCBI Taxonomy" id="1572660"/>
    <lineage>
        <taxon>Bacteria</taxon>
        <taxon>Bacillati</taxon>
        <taxon>Actinomycetota</taxon>
        <taxon>Actinomycetes</taxon>
        <taxon>Propionibacteriales</taxon>
        <taxon>Kribbellaceae</taxon>
        <taxon>Kribbella</taxon>
    </lineage>
</organism>
<dbReference type="CDD" id="cd02062">
    <property type="entry name" value="Nitro_FMN_reductase"/>
    <property type="match status" value="1"/>
</dbReference>
<dbReference type="SUPFAM" id="SSF55469">
    <property type="entry name" value="FMN-dependent nitroreductase-like"/>
    <property type="match status" value="1"/>
</dbReference>
<feature type="domain" description="Nitroreductase" evidence="3">
    <location>
        <begin position="18"/>
        <end position="192"/>
    </location>
</feature>